<dbReference type="AlphaFoldDB" id="A0A183MIE3"/>
<keyword evidence="2" id="KW-1185">Reference proteome</keyword>
<proteinExistence type="predicted"/>
<evidence type="ECO:0000313" key="2">
    <source>
        <dbReference type="Proteomes" id="UP000277204"/>
    </source>
</evidence>
<evidence type="ECO:0000313" key="1">
    <source>
        <dbReference type="EMBL" id="VDP19222.1"/>
    </source>
</evidence>
<sequence>MSTNIQPQVDVIPTIPNMVIINTINHLVDRIKILSEQVHKCMKISDQFINHSFKSINMNGTHAKYVHNRSVLYIIKKLLRLKQSNQNVIKSLHRYQCYMEKLIFDIQQETAKSNQTEITRIKSRRSKNVDTVQQVVEAEYQMLKSLKCSLESKLHLLFDTVENVKCVQCKLDQWITEHEQNIEHSKKCDEILAELTTIDGQVEVLNESYSTSLNLENISKIIDSTLSHVNTLQLDLTVIFEKIQQVINGTRNSVFNALTEECTFLTKQLHRLFLSSLKHKMANNRNLKMMNQIMSKTPNKSNKKLLQKLLQNNEEIQTVRSELTIQYNRIDQYLQADLNTMRTRHRYQGQQLLHLNNLPLKPIITKINLESHRL</sequence>
<protein>
    <submittedName>
        <fullName evidence="1">Uncharacterized protein</fullName>
    </submittedName>
</protein>
<dbReference type="EMBL" id="UZAI01017003">
    <property type="protein sequence ID" value="VDP19222.1"/>
    <property type="molecule type" value="Genomic_DNA"/>
</dbReference>
<name>A0A183MIE3_9TREM</name>
<reference evidence="1 2" key="1">
    <citation type="submission" date="2018-11" db="EMBL/GenBank/DDBJ databases">
        <authorList>
            <consortium name="Pathogen Informatics"/>
        </authorList>
    </citation>
    <scope>NUCLEOTIDE SEQUENCE [LARGE SCALE GENOMIC DNA]</scope>
    <source>
        <strain evidence="1 2">Zambia</strain>
    </source>
</reference>
<gene>
    <name evidence="1" type="ORF">SMRZ_LOCUS15818</name>
</gene>
<dbReference type="Proteomes" id="UP000277204">
    <property type="component" value="Unassembled WGS sequence"/>
</dbReference>
<organism evidence="1 2">
    <name type="scientific">Schistosoma margrebowiei</name>
    <dbReference type="NCBI Taxonomy" id="48269"/>
    <lineage>
        <taxon>Eukaryota</taxon>
        <taxon>Metazoa</taxon>
        <taxon>Spiralia</taxon>
        <taxon>Lophotrochozoa</taxon>
        <taxon>Platyhelminthes</taxon>
        <taxon>Trematoda</taxon>
        <taxon>Digenea</taxon>
        <taxon>Strigeidida</taxon>
        <taxon>Schistosomatoidea</taxon>
        <taxon>Schistosomatidae</taxon>
        <taxon>Schistosoma</taxon>
    </lineage>
</organism>
<accession>A0A183MIE3</accession>